<feature type="domain" description="Glycoside hydrolase family 42 N-terminal" evidence="9">
    <location>
        <begin position="72"/>
        <end position="443"/>
    </location>
</feature>
<comment type="caution">
    <text evidence="12">The sequence shown here is derived from an EMBL/GenBank/DDBJ whole genome shotgun (WGS) entry which is preliminary data.</text>
</comment>
<dbReference type="Gene3D" id="2.60.40.1180">
    <property type="entry name" value="Golgi alpha-mannosidase II"/>
    <property type="match status" value="1"/>
</dbReference>
<keyword evidence="4" id="KW-0378">Hydrolase</keyword>
<name>A0A4R9BTR8_9MICO</name>
<feature type="domain" description="Beta-galactosidase trimerisation" evidence="10">
    <location>
        <begin position="455"/>
        <end position="669"/>
    </location>
</feature>
<evidence type="ECO:0000313" key="12">
    <source>
        <dbReference type="EMBL" id="TFD90697.1"/>
    </source>
</evidence>
<dbReference type="Gene3D" id="3.20.20.80">
    <property type="entry name" value="Glycosidases"/>
    <property type="match status" value="1"/>
</dbReference>
<accession>A0A4R9BTR8</accession>
<evidence type="ECO:0000256" key="2">
    <source>
        <dbReference type="ARBA" id="ARBA00005940"/>
    </source>
</evidence>
<dbReference type="Gene3D" id="3.40.50.880">
    <property type="match status" value="1"/>
</dbReference>
<dbReference type="EMBL" id="SOHM01000022">
    <property type="protein sequence ID" value="TFD90697.1"/>
    <property type="molecule type" value="Genomic_DNA"/>
</dbReference>
<evidence type="ECO:0000259" key="11">
    <source>
        <dbReference type="Pfam" id="PF08533"/>
    </source>
</evidence>
<dbReference type="GO" id="GO:0004565">
    <property type="term" value="F:beta-galactosidase activity"/>
    <property type="evidence" value="ECO:0007669"/>
    <property type="project" value="UniProtKB-EC"/>
</dbReference>
<feature type="domain" description="Beta-galactosidase C-terminal" evidence="11">
    <location>
        <begin position="681"/>
        <end position="740"/>
    </location>
</feature>
<comment type="catalytic activity">
    <reaction evidence="1">
        <text>Hydrolysis of terminal non-reducing beta-D-galactose residues in beta-D-galactosides.</text>
        <dbReference type="EC" id="3.2.1.23"/>
    </reaction>
</comment>
<dbReference type="PIRSF" id="PIRSF001084">
    <property type="entry name" value="B-galactosidase"/>
    <property type="match status" value="1"/>
</dbReference>
<dbReference type="GO" id="GO:0009341">
    <property type="term" value="C:beta-galactosidase complex"/>
    <property type="evidence" value="ECO:0007669"/>
    <property type="project" value="InterPro"/>
</dbReference>
<sequence length="749" mass="81030">MSAPVTDRWSSSSRPGDPASTTASTRRSSFLRPGDPTSTTAPRWVRWPEAHTLADGSQSLPAHAARIGYGADYNPEQWPEEVWAEDMRLMREAGVNIVSVGIFSWALLQPTPDSWDFGWLDRAIDLLHANGIAVDLATATASPPPWLTELHPEVLPVNRVGETIWPGGRQQWRPTSPVFRRYALALVEKMAERYADHPALSMWHISNELGCHNVYDFSDDAAAAFRTWLEHRYGTLAELNRAWGTAFWSQNYSSWSQILPPRLAATHPNPTQQLDFARFSSDALKDYLVAEREILRRTTPEVPITTNFMVMGETRGMDYADWAAEVDLVSNDHYLLVADPAAFEELSFSANLTGQIAGRAPWFLMEHSTSAVNWQPVNQAKTPGQLRRDSLTHLAHGADAICFFQWRQSLAGAEKFHSAMLPHAGENSSVFRSVARFGGELARLAEVAGSRTKQARIGILFDWDSWWASELDSHPTELLRYKAEAMAWYTAALANGLQADIVPARSVLTGHGLAGYDVVIAPMLYVVPQPLADALADYAMSGGHLVVGVFSGIADADDHIHPGGYPGAFRELLGVRAEEFGGLLAGQTVQLSGDLPAGSTGSLLTHDITVSADVEVLARFADGPFPGVPAVTSRVVNTGSGGRASFVATMLDPDALVALVGRFAAAADIVSPLPDAVHGTVQLAVRHTDSQEYLFYINHSAQVVTVDLTTADGALVAVDLGGSTLTAGSLTLPATGVAVLGRSRTAARS</sequence>
<reference evidence="12 13" key="1">
    <citation type="submission" date="2019-03" db="EMBL/GenBank/DDBJ databases">
        <title>Genomics of glacier-inhabiting Cryobacterium strains.</title>
        <authorList>
            <person name="Liu Q."/>
            <person name="Xin Y.-H."/>
        </authorList>
    </citation>
    <scope>NUCLEOTIDE SEQUENCE [LARGE SCALE GENOMIC DNA]</scope>
    <source>
        <strain evidence="12 13">Sr59</strain>
    </source>
</reference>
<dbReference type="Proteomes" id="UP000298468">
    <property type="component" value="Unassembled WGS sequence"/>
</dbReference>
<evidence type="ECO:0000256" key="7">
    <source>
        <dbReference type="PIRSR" id="PIRSR001084-2"/>
    </source>
</evidence>
<dbReference type="InterPro" id="IPR017853">
    <property type="entry name" value="GH"/>
</dbReference>
<dbReference type="PANTHER" id="PTHR36447">
    <property type="entry name" value="BETA-GALACTOSIDASE GANA"/>
    <property type="match status" value="1"/>
</dbReference>
<evidence type="ECO:0000256" key="5">
    <source>
        <dbReference type="ARBA" id="ARBA00023295"/>
    </source>
</evidence>
<dbReference type="EC" id="3.2.1.23" evidence="3"/>
<dbReference type="AlphaFoldDB" id="A0A4R9BTR8"/>
<feature type="region of interest" description="Disordered" evidence="8">
    <location>
        <begin position="1"/>
        <end position="43"/>
    </location>
</feature>
<dbReference type="Pfam" id="PF02449">
    <property type="entry name" value="Glyco_hydro_42"/>
    <property type="match status" value="1"/>
</dbReference>
<dbReference type="InterPro" id="IPR013738">
    <property type="entry name" value="Beta_galactosidase_Trimer"/>
</dbReference>
<dbReference type="SUPFAM" id="SSF52317">
    <property type="entry name" value="Class I glutamine amidotransferase-like"/>
    <property type="match status" value="1"/>
</dbReference>
<dbReference type="Pfam" id="PF08533">
    <property type="entry name" value="Glyco_hydro_42C"/>
    <property type="match status" value="1"/>
</dbReference>
<dbReference type="InterPro" id="IPR029062">
    <property type="entry name" value="Class_I_gatase-like"/>
</dbReference>
<gene>
    <name evidence="12" type="ORF">E3T61_10475</name>
</gene>
<dbReference type="InterPro" id="IPR013529">
    <property type="entry name" value="Glyco_hydro_42_N"/>
</dbReference>
<feature type="binding site" evidence="7">
    <location>
        <position position="169"/>
    </location>
    <ligand>
        <name>substrate</name>
    </ligand>
</feature>
<dbReference type="InterPro" id="IPR003476">
    <property type="entry name" value="Glyco_hydro_42"/>
</dbReference>
<evidence type="ECO:0000259" key="10">
    <source>
        <dbReference type="Pfam" id="PF08532"/>
    </source>
</evidence>
<feature type="active site" description="Proton donor" evidence="6">
    <location>
        <position position="208"/>
    </location>
</feature>
<proteinExistence type="inferred from homology"/>
<evidence type="ECO:0000256" key="3">
    <source>
        <dbReference type="ARBA" id="ARBA00012756"/>
    </source>
</evidence>
<comment type="similarity">
    <text evidence="2">Belongs to the glycosyl hydrolase 42 family.</text>
</comment>
<dbReference type="OrthoDB" id="9800974at2"/>
<feature type="active site" description="Nucleophile" evidence="6">
    <location>
        <position position="366"/>
    </location>
</feature>
<dbReference type="InterPro" id="IPR013780">
    <property type="entry name" value="Glyco_hydro_b"/>
</dbReference>
<dbReference type="CDD" id="cd03143">
    <property type="entry name" value="A4_beta-galactosidase_middle_domain"/>
    <property type="match status" value="1"/>
</dbReference>
<evidence type="ECO:0000256" key="6">
    <source>
        <dbReference type="PIRSR" id="PIRSR001084-1"/>
    </source>
</evidence>
<feature type="binding site" evidence="7">
    <location>
        <position position="207"/>
    </location>
    <ligand>
        <name>substrate</name>
    </ligand>
</feature>
<protein>
    <recommendedName>
        <fullName evidence="3">beta-galactosidase</fullName>
        <ecNumber evidence="3">3.2.1.23</ecNumber>
    </recommendedName>
</protein>
<evidence type="ECO:0000256" key="4">
    <source>
        <dbReference type="ARBA" id="ARBA00022801"/>
    </source>
</evidence>
<evidence type="ECO:0000259" key="9">
    <source>
        <dbReference type="Pfam" id="PF02449"/>
    </source>
</evidence>
<keyword evidence="5" id="KW-0326">Glycosidase</keyword>
<evidence type="ECO:0000256" key="8">
    <source>
        <dbReference type="SAM" id="MobiDB-lite"/>
    </source>
</evidence>
<evidence type="ECO:0000256" key="1">
    <source>
        <dbReference type="ARBA" id="ARBA00001412"/>
    </source>
</evidence>
<dbReference type="PANTHER" id="PTHR36447:SF1">
    <property type="entry name" value="BETA-GALACTOSIDASE GANA"/>
    <property type="match status" value="1"/>
</dbReference>
<keyword evidence="13" id="KW-1185">Reference proteome</keyword>
<feature type="binding site" evidence="7">
    <location>
        <position position="374"/>
    </location>
    <ligand>
        <name>substrate</name>
    </ligand>
</feature>
<organism evidence="12 13">
    <name type="scientific">Cryobacterium lactosi</name>
    <dbReference type="NCBI Taxonomy" id="1259202"/>
    <lineage>
        <taxon>Bacteria</taxon>
        <taxon>Bacillati</taxon>
        <taxon>Actinomycetota</taxon>
        <taxon>Actinomycetes</taxon>
        <taxon>Micrococcales</taxon>
        <taxon>Microbacteriaceae</taxon>
        <taxon>Cryobacterium</taxon>
    </lineage>
</organism>
<evidence type="ECO:0000313" key="13">
    <source>
        <dbReference type="Proteomes" id="UP000298468"/>
    </source>
</evidence>
<dbReference type="SUPFAM" id="SSF51445">
    <property type="entry name" value="(Trans)glycosidases"/>
    <property type="match status" value="1"/>
</dbReference>
<feature type="compositionally biased region" description="Low complexity" evidence="8">
    <location>
        <begin position="19"/>
        <end position="28"/>
    </location>
</feature>
<dbReference type="Pfam" id="PF08532">
    <property type="entry name" value="Glyco_hydro_42M"/>
    <property type="match status" value="1"/>
</dbReference>
<dbReference type="GO" id="GO:0006012">
    <property type="term" value="P:galactose metabolic process"/>
    <property type="evidence" value="ECO:0007669"/>
    <property type="project" value="InterPro"/>
</dbReference>
<dbReference type="InterPro" id="IPR013739">
    <property type="entry name" value="Beta_galactosidase_C"/>
</dbReference>